<accession>A0A0C9RPM4</accession>
<evidence type="ECO:0000256" key="6">
    <source>
        <dbReference type="ARBA" id="ARBA00023163"/>
    </source>
</evidence>
<reference evidence="11" key="1">
    <citation type="submission" date="2015-02" db="EMBL/GenBank/DDBJ databases">
        <title>A transcriptome of Wollemia nobilis - a relic of Gondwana.</title>
        <authorList>
            <person name="Chia J.Y."/>
            <person name="Leong Y.S."/>
            <person name="Abdul Karim S."/>
            <person name="Wan Azmi N."/>
            <person name="Hercus R."/>
            <person name="Croft L."/>
        </authorList>
    </citation>
    <scope>NUCLEOTIDE SEQUENCE</scope>
    <source>
        <strain evidence="11">MaeBrown</strain>
        <tissue evidence="11">Leaf</tissue>
    </source>
</reference>
<dbReference type="EMBL" id="GCHU01005047">
    <property type="protein sequence ID" value="JAG88881.1"/>
    <property type="molecule type" value="Transcribed_RNA"/>
</dbReference>
<keyword evidence="3" id="KW-0862">Zinc</keyword>
<keyword evidence="7" id="KW-0539">Nucleus</keyword>
<dbReference type="PROSITE" id="PS50884">
    <property type="entry name" value="ZF_DOF_2"/>
    <property type="match status" value="1"/>
</dbReference>
<dbReference type="GO" id="GO:0008270">
    <property type="term" value="F:zinc ion binding"/>
    <property type="evidence" value="ECO:0007669"/>
    <property type="project" value="UniProtKB-KW"/>
</dbReference>
<protein>
    <submittedName>
        <fullName evidence="11">TSA: Wollemia nobilis Ref_Wollemi_Transcript_5085_1584 transcribed RNA sequence</fullName>
    </submittedName>
</protein>
<evidence type="ECO:0000256" key="1">
    <source>
        <dbReference type="ARBA" id="ARBA00022723"/>
    </source>
</evidence>
<dbReference type="PANTHER" id="PTHR31992">
    <property type="entry name" value="DOF ZINC FINGER PROTEIN DOF1.4-RELATED"/>
    <property type="match status" value="1"/>
</dbReference>
<keyword evidence="9" id="KW-0812">Transmembrane</keyword>
<feature type="region of interest" description="Disordered" evidence="8">
    <location>
        <begin position="104"/>
        <end position="139"/>
    </location>
</feature>
<dbReference type="InterPro" id="IPR045174">
    <property type="entry name" value="Dof"/>
</dbReference>
<keyword evidence="2" id="KW-0863">Zinc-finger</keyword>
<evidence type="ECO:0000256" key="9">
    <source>
        <dbReference type="SAM" id="Phobius"/>
    </source>
</evidence>
<feature type="compositionally biased region" description="Polar residues" evidence="8">
    <location>
        <begin position="117"/>
        <end position="137"/>
    </location>
</feature>
<dbReference type="GO" id="GO:0003700">
    <property type="term" value="F:DNA-binding transcription factor activity"/>
    <property type="evidence" value="ECO:0007669"/>
    <property type="project" value="InterPro"/>
</dbReference>
<dbReference type="PROSITE" id="PS01361">
    <property type="entry name" value="ZF_DOF_1"/>
    <property type="match status" value="1"/>
</dbReference>
<evidence type="ECO:0000259" key="10">
    <source>
        <dbReference type="PROSITE" id="PS50884"/>
    </source>
</evidence>
<feature type="transmembrane region" description="Helical" evidence="9">
    <location>
        <begin position="236"/>
        <end position="256"/>
    </location>
</feature>
<proteinExistence type="predicted"/>
<keyword evidence="1" id="KW-0479">Metal-binding</keyword>
<evidence type="ECO:0000256" key="3">
    <source>
        <dbReference type="ARBA" id="ARBA00022833"/>
    </source>
</evidence>
<keyword evidence="9" id="KW-1133">Transmembrane helix</keyword>
<feature type="domain" description="Dof-type" evidence="10">
    <location>
        <begin position="53"/>
        <end position="107"/>
    </location>
</feature>
<evidence type="ECO:0000256" key="4">
    <source>
        <dbReference type="ARBA" id="ARBA00023015"/>
    </source>
</evidence>
<name>A0A0C9RPM4_9CONI</name>
<evidence type="ECO:0000256" key="7">
    <source>
        <dbReference type="ARBA" id="ARBA00023242"/>
    </source>
</evidence>
<keyword evidence="4" id="KW-0805">Transcription regulation</keyword>
<dbReference type="Pfam" id="PF02701">
    <property type="entry name" value="Zn_ribbon_Dof"/>
    <property type="match status" value="1"/>
</dbReference>
<keyword evidence="5" id="KW-0238">DNA-binding</keyword>
<dbReference type="InterPro" id="IPR003851">
    <property type="entry name" value="Znf_Dof"/>
</dbReference>
<evidence type="ECO:0000256" key="2">
    <source>
        <dbReference type="ARBA" id="ARBA00022771"/>
    </source>
</evidence>
<organism evidence="11">
    <name type="scientific">Wollemia nobilis</name>
    <dbReference type="NCBI Taxonomy" id="56998"/>
    <lineage>
        <taxon>Eukaryota</taxon>
        <taxon>Viridiplantae</taxon>
        <taxon>Streptophyta</taxon>
        <taxon>Embryophyta</taxon>
        <taxon>Tracheophyta</taxon>
        <taxon>Spermatophyta</taxon>
        <taxon>Pinopsida</taxon>
        <taxon>Pinidae</taxon>
        <taxon>Conifers II</taxon>
        <taxon>Araucariales</taxon>
        <taxon>Araucariaceae</taxon>
        <taxon>Wollemia</taxon>
    </lineage>
</organism>
<keyword evidence="6" id="KW-0804">Transcription</keyword>
<dbReference type="AlphaFoldDB" id="A0A0C9RPM4"/>
<evidence type="ECO:0000256" key="5">
    <source>
        <dbReference type="ARBA" id="ARBA00023125"/>
    </source>
</evidence>
<keyword evidence="9" id="KW-0472">Membrane</keyword>
<dbReference type="PANTHER" id="PTHR31992:SF313">
    <property type="entry name" value="DOF ZINC FINGER PROTEIN DOF5.7"/>
    <property type="match status" value="1"/>
</dbReference>
<evidence type="ECO:0000256" key="8">
    <source>
        <dbReference type="SAM" id="MobiDB-lite"/>
    </source>
</evidence>
<evidence type="ECO:0000313" key="11">
    <source>
        <dbReference type="EMBL" id="JAG88881.1"/>
    </source>
</evidence>
<sequence length="383" mass="42554">MVLRSVAVCMDSGDWLQGGGMQQAGFKAPVEDMLSCPRPFMDRRLKPNAELALKCPRCDSSNTKFCYYNNYSLTQPRYFCKACRRYWTKGGSLRNVPVGGGCRKNKRFKRTPDPPVQTEQSAASAPAINNNEMNSCSPPGLDHSNLNLPAMPSVYFALLNGGADGLGVAYANRSVPQQNHQALRVAAPSGGPADRPLMVGNCNTSSGILEIQATATATATATAADRRSARFLHLDFLFHFLVVFILLCCYIVRYAFLGLRFDSPFVRLRLMCPLGETEGGEPRQQRGGPPQIIRIPVFVLIIVVWAHARRDRNGPDDDIQQDEEHSGGAPAVQSIHHLWNKRHPNPRLRLRPCRNRQCPQHHHLTLCKTLANYSSSPSQNQYL</sequence>
<dbReference type="GO" id="GO:0003677">
    <property type="term" value="F:DNA binding"/>
    <property type="evidence" value="ECO:0007669"/>
    <property type="project" value="UniProtKB-KW"/>
</dbReference>